<organism evidence="2 3">
    <name type="scientific">Hypsibius exemplaris</name>
    <name type="common">Freshwater tardigrade</name>
    <dbReference type="NCBI Taxonomy" id="2072580"/>
    <lineage>
        <taxon>Eukaryota</taxon>
        <taxon>Metazoa</taxon>
        <taxon>Ecdysozoa</taxon>
        <taxon>Tardigrada</taxon>
        <taxon>Eutardigrada</taxon>
        <taxon>Parachela</taxon>
        <taxon>Hypsibioidea</taxon>
        <taxon>Hypsibiidae</taxon>
        <taxon>Hypsibius</taxon>
    </lineage>
</organism>
<sequence length="112" mass="12721">MEEKPLSGWPGKVMVCMGISWNGPTSLYFVPPKAKMNSQMFIDLILEPLFKKDVPRLYPGEKSHPPHGQRRGSRQGYGRQVAPRSENKIHYEGEWMSNSPDLSPMDYGVNSI</sequence>
<dbReference type="Proteomes" id="UP000192578">
    <property type="component" value="Unassembled WGS sequence"/>
</dbReference>
<gene>
    <name evidence="2" type="ORF">BV898_18545</name>
</gene>
<dbReference type="EMBL" id="MTYJ01000373">
    <property type="protein sequence ID" value="OWA54127.1"/>
    <property type="molecule type" value="Genomic_DNA"/>
</dbReference>
<name>A0A9X6RNK9_HYPEX</name>
<dbReference type="GO" id="GO:0003676">
    <property type="term" value="F:nucleic acid binding"/>
    <property type="evidence" value="ECO:0007669"/>
    <property type="project" value="InterPro"/>
</dbReference>
<evidence type="ECO:0000256" key="1">
    <source>
        <dbReference type="SAM" id="MobiDB-lite"/>
    </source>
</evidence>
<evidence type="ECO:0000313" key="2">
    <source>
        <dbReference type="EMBL" id="OWA54127.1"/>
    </source>
</evidence>
<dbReference type="OrthoDB" id="9981685at2759"/>
<reference evidence="3" key="1">
    <citation type="submission" date="2017-01" db="EMBL/GenBank/DDBJ databases">
        <title>Comparative genomics of anhydrobiosis in the tardigrade Hypsibius dujardini.</title>
        <authorList>
            <person name="Yoshida Y."/>
            <person name="Koutsovoulos G."/>
            <person name="Laetsch D."/>
            <person name="Stevens L."/>
            <person name="Kumar S."/>
            <person name="Horikawa D."/>
            <person name="Ishino K."/>
            <person name="Komine S."/>
            <person name="Tomita M."/>
            <person name="Blaxter M."/>
            <person name="Arakawa K."/>
        </authorList>
    </citation>
    <scope>NUCLEOTIDE SEQUENCE [LARGE SCALE GENOMIC DNA]</scope>
    <source>
        <strain evidence="3">Z151</strain>
    </source>
</reference>
<proteinExistence type="predicted"/>
<keyword evidence="3" id="KW-1185">Reference proteome</keyword>
<accession>A0A9X6RNK9</accession>
<evidence type="ECO:0000313" key="3">
    <source>
        <dbReference type="Proteomes" id="UP000192578"/>
    </source>
</evidence>
<dbReference type="AlphaFoldDB" id="A0A9X6RNK9"/>
<dbReference type="InterPro" id="IPR036397">
    <property type="entry name" value="RNaseH_sf"/>
</dbReference>
<feature type="region of interest" description="Disordered" evidence="1">
    <location>
        <begin position="56"/>
        <end position="112"/>
    </location>
</feature>
<dbReference type="Gene3D" id="3.30.420.10">
    <property type="entry name" value="Ribonuclease H-like superfamily/Ribonuclease H"/>
    <property type="match status" value="1"/>
</dbReference>
<comment type="caution">
    <text evidence="2">The sequence shown here is derived from an EMBL/GenBank/DDBJ whole genome shotgun (WGS) entry which is preliminary data.</text>
</comment>
<protein>
    <submittedName>
        <fullName evidence="2">Uncharacterized protein</fullName>
    </submittedName>
</protein>